<protein>
    <submittedName>
        <fullName evidence="2">Uncharacterized protein</fullName>
    </submittedName>
</protein>
<dbReference type="Proteomes" id="UP001151760">
    <property type="component" value="Unassembled WGS sequence"/>
</dbReference>
<evidence type="ECO:0000313" key="2">
    <source>
        <dbReference type="EMBL" id="GJT02048.1"/>
    </source>
</evidence>
<evidence type="ECO:0000313" key="3">
    <source>
        <dbReference type="Proteomes" id="UP001151760"/>
    </source>
</evidence>
<feature type="compositionally biased region" description="Low complexity" evidence="1">
    <location>
        <begin position="15"/>
        <end position="25"/>
    </location>
</feature>
<proteinExistence type="predicted"/>
<reference evidence="2" key="2">
    <citation type="submission" date="2022-01" db="EMBL/GenBank/DDBJ databases">
        <authorList>
            <person name="Yamashiro T."/>
            <person name="Shiraishi A."/>
            <person name="Satake H."/>
            <person name="Nakayama K."/>
        </authorList>
    </citation>
    <scope>NUCLEOTIDE SEQUENCE</scope>
</reference>
<gene>
    <name evidence="2" type="ORF">Tco_0823217</name>
</gene>
<feature type="region of interest" description="Disordered" evidence="1">
    <location>
        <begin position="1"/>
        <end position="88"/>
    </location>
</feature>
<accession>A0ABQ5AI89</accession>
<evidence type="ECO:0000256" key="1">
    <source>
        <dbReference type="SAM" id="MobiDB-lite"/>
    </source>
</evidence>
<organism evidence="2 3">
    <name type="scientific">Tanacetum coccineum</name>
    <dbReference type="NCBI Taxonomy" id="301880"/>
    <lineage>
        <taxon>Eukaryota</taxon>
        <taxon>Viridiplantae</taxon>
        <taxon>Streptophyta</taxon>
        <taxon>Embryophyta</taxon>
        <taxon>Tracheophyta</taxon>
        <taxon>Spermatophyta</taxon>
        <taxon>Magnoliopsida</taxon>
        <taxon>eudicotyledons</taxon>
        <taxon>Gunneridae</taxon>
        <taxon>Pentapetalae</taxon>
        <taxon>asterids</taxon>
        <taxon>campanulids</taxon>
        <taxon>Asterales</taxon>
        <taxon>Asteraceae</taxon>
        <taxon>Asteroideae</taxon>
        <taxon>Anthemideae</taxon>
        <taxon>Anthemidinae</taxon>
        <taxon>Tanacetum</taxon>
    </lineage>
</organism>
<sequence>MALSPSSFRKRYRSSYETPSSSASPAPYPTLPIRKRYRGTSKPILDTKTEDDESEAEGADLRSEESEEEGPDSEGGEAAHEGQQQQAASVEVITMDRPLGLGYGAARQDETPTPRIPAHITWIDPEDGTVYLDIKIDPLSCAPVQTPASPEWSFSSLPVSPAFVTVPSLVASSTTTPTTIIAVDKDEFLKVGAQLELYGSILHDHTQRLDALPPTLLEGHGRDITKLFDRSGVVREEIHSQRFRLGSLERPQE</sequence>
<comment type="caution">
    <text evidence="2">The sequence shown here is derived from an EMBL/GenBank/DDBJ whole genome shotgun (WGS) entry which is preliminary data.</text>
</comment>
<feature type="compositionally biased region" description="Acidic residues" evidence="1">
    <location>
        <begin position="49"/>
        <end position="58"/>
    </location>
</feature>
<dbReference type="EMBL" id="BQNB010012318">
    <property type="protein sequence ID" value="GJT02048.1"/>
    <property type="molecule type" value="Genomic_DNA"/>
</dbReference>
<feature type="compositionally biased region" description="Acidic residues" evidence="1">
    <location>
        <begin position="65"/>
        <end position="75"/>
    </location>
</feature>
<keyword evidence="3" id="KW-1185">Reference proteome</keyword>
<name>A0ABQ5AI89_9ASTR</name>
<reference evidence="2" key="1">
    <citation type="journal article" date="2022" name="Int. J. Mol. Sci.">
        <title>Draft Genome of Tanacetum Coccineum: Genomic Comparison of Closely Related Tanacetum-Family Plants.</title>
        <authorList>
            <person name="Yamashiro T."/>
            <person name="Shiraishi A."/>
            <person name="Nakayama K."/>
            <person name="Satake H."/>
        </authorList>
    </citation>
    <scope>NUCLEOTIDE SEQUENCE</scope>
</reference>